<feature type="region of interest" description="Disordered" evidence="4">
    <location>
        <begin position="2165"/>
        <end position="2184"/>
    </location>
</feature>
<feature type="compositionally biased region" description="Basic and acidic residues" evidence="4">
    <location>
        <begin position="2921"/>
        <end position="2932"/>
    </location>
</feature>
<dbReference type="PANTHER" id="PTHR47391">
    <property type="entry name" value="BIORIENTATION OF CHROMOSOMES IN CELL DIVISION 1 LIKE 1"/>
    <property type="match status" value="1"/>
</dbReference>
<feature type="compositionally biased region" description="Polar residues" evidence="4">
    <location>
        <begin position="1050"/>
        <end position="1061"/>
    </location>
</feature>
<feature type="compositionally biased region" description="Basic residues" evidence="4">
    <location>
        <begin position="855"/>
        <end position="865"/>
    </location>
</feature>
<feature type="region of interest" description="Disordered" evidence="4">
    <location>
        <begin position="2102"/>
        <end position="2122"/>
    </location>
</feature>
<dbReference type="Proteomes" id="UP000694871">
    <property type="component" value="Unplaced"/>
</dbReference>
<feature type="compositionally biased region" description="Low complexity" evidence="4">
    <location>
        <begin position="1392"/>
        <end position="1403"/>
    </location>
</feature>
<feature type="region of interest" description="Disordered" evidence="4">
    <location>
        <begin position="2552"/>
        <end position="2932"/>
    </location>
</feature>
<feature type="compositionally biased region" description="Basic and acidic residues" evidence="4">
    <location>
        <begin position="660"/>
        <end position="698"/>
    </location>
</feature>
<feature type="region of interest" description="Disordered" evidence="4">
    <location>
        <begin position="1940"/>
        <end position="1961"/>
    </location>
</feature>
<feature type="region of interest" description="Disordered" evidence="4">
    <location>
        <begin position="2366"/>
        <end position="2391"/>
    </location>
</feature>
<feature type="domain" description="BOD1/SHG1" evidence="5">
    <location>
        <begin position="4"/>
        <end position="99"/>
    </location>
</feature>
<feature type="compositionally biased region" description="Basic and acidic residues" evidence="4">
    <location>
        <begin position="429"/>
        <end position="447"/>
    </location>
</feature>
<feature type="compositionally biased region" description="Basic and acidic residues" evidence="4">
    <location>
        <begin position="526"/>
        <end position="538"/>
    </location>
</feature>
<feature type="compositionally biased region" description="Basic and acidic residues" evidence="4">
    <location>
        <begin position="979"/>
        <end position="1006"/>
    </location>
</feature>
<feature type="compositionally biased region" description="Basic and acidic residues" evidence="4">
    <location>
        <begin position="882"/>
        <end position="911"/>
    </location>
</feature>
<keyword evidence="6" id="KW-1185">Reference proteome</keyword>
<accession>A0ABM1JU83</accession>
<evidence type="ECO:0000256" key="2">
    <source>
        <dbReference type="ARBA" id="ARBA00008463"/>
    </source>
</evidence>
<feature type="compositionally biased region" description="Basic and acidic residues" evidence="4">
    <location>
        <begin position="388"/>
        <end position="405"/>
    </location>
</feature>
<feature type="compositionally biased region" description="Polar residues" evidence="4">
    <location>
        <begin position="1199"/>
        <end position="1212"/>
    </location>
</feature>
<evidence type="ECO:0000256" key="1">
    <source>
        <dbReference type="ARBA" id="ARBA00004286"/>
    </source>
</evidence>
<feature type="region of interest" description="Disordered" evidence="4">
    <location>
        <begin position="1593"/>
        <end position="1668"/>
    </location>
</feature>
<feature type="compositionally biased region" description="Polar residues" evidence="4">
    <location>
        <begin position="1616"/>
        <end position="1632"/>
    </location>
</feature>
<comment type="subcellular location">
    <subcellularLocation>
        <location evidence="1">Chromosome</location>
    </subcellularLocation>
</comment>
<feature type="compositionally biased region" description="Polar residues" evidence="4">
    <location>
        <begin position="1080"/>
        <end position="1099"/>
    </location>
</feature>
<dbReference type="Pfam" id="PF05205">
    <property type="entry name" value="COMPASS-Shg1"/>
    <property type="match status" value="1"/>
</dbReference>
<feature type="compositionally biased region" description="Basic and acidic residues" evidence="4">
    <location>
        <begin position="257"/>
        <end position="336"/>
    </location>
</feature>
<protein>
    <submittedName>
        <fullName evidence="7">Biorientation of chromosomes in cell division protein 1-like 1</fullName>
    </submittedName>
</protein>
<feature type="compositionally biased region" description="Polar residues" evidence="4">
    <location>
        <begin position="2886"/>
        <end position="2895"/>
    </location>
</feature>
<feature type="compositionally biased region" description="Basic and acidic residues" evidence="4">
    <location>
        <begin position="1013"/>
        <end position="1027"/>
    </location>
</feature>
<feature type="compositionally biased region" description="Basic and acidic residues" evidence="4">
    <location>
        <begin position="454"/>
        <end position="470"/>
    </location>
</feature>
<feature type="compositionally biased region" description="Basic and acidic residues" evidence="4">
    <location>
        <begin position="809"/>
        <end position="824"/>
    </location>
</feature>
<organism evidence="6 7">
    <name type="scientific">Gekko japonicus</name>
    <name type="common">Schlegel's Japanese gecko</name>
    <dbReference type="NCBI Taxonomy" id="146911"/>
    <lineage>
        <taxon>Eukaryota</taxon>
        <taxon>Metazoa</taxon>
        <taxon>Chordata</taxon>
        <taxon>Craniata</taxon>
        <taxon>Vertebrata</taxon>
        <taxon>Euteleostomi</taxon>
        <taxon>Lepidosauria</taxon>
        <taxon>Squamata</taxon>
        <taxon>Bifurcata</taxon>
        <taxon>Gekkota</taxon>
        <taxon>Gekkonidae</taxon>
        <taxon>Gekkoninae</taxon>
        <taxon>Gekko</taxon>
    </lineage>
</organism>
<feature type="compositionally biased region" description="Basic and acidic residues" evidence="4">
    <location>
        <begin position="1362"/>
        <end position="1391"/>
    </location>
</feature>
<feature type="compositionally biased region" description="Low complexity" evidence="4">
    <location>
        <begin position="795"/>
        <end position="808"/>
    </location>
</feature>
<feature type="compositionally biased region" description="Basic and acidic residues" evidence="4">
    <location>
        <begin position="569"/>
        <end position="596"/>
    </location>
</feature>
<reference evidence="7" key="1">
    <citation type="submission" date="2025-08" db="UniProtKB">
        <authorList>
            <consortium name="RefSeq"/>
        </authorList>
    </citation>
    <scope>IDENTIFICATION</scope>
</reference>
<feature type="region of interest" description="Disordered" evidence="4">
    <location>
        <begin position="1362"/>
        <end position="1482"/>
    </location>
</feature>
<dbReference type="GeneID" id="107108972"/>
<feature type="compositionally biased region" description="Basic and acidic residues" evidence="4">
    <location>
        <begin position="610"/>
        <end position="651"/>
    </location>
</feature>
<feature type="compositionally biased region" description="Low complexity" evidence="4">
    <location>
        <begin position="1467"/>
        <end position="1479"/>
    </location>
</feature>
<feature type="compositionally biased region" description="Polar residues" evidence="4">
    <location>
        <begin position="2165"/>
        <end position="2179"/>
    </location>
</feature>
<evidence type="ECO:0000259" key="5">
    <source>
        <dbReference type="Pfam" id="PF05205"/>
    </source>
</evidence>
<feature type="compositionally biased region" description="Polar residues" evidence="4">
    <location>
        <begin position="2849"/>
        <end position="2877"/>
    </location>
</feature>
<dbReference type="InterPro" id="IPR043244">
    <property type="entry name" value="BOD1L1"/>
</dbReference>
<feature type="compositionally biased region" description="Low complexity" evidence="4">
    <location>
        <begin position="1780"/>
        <end position="1791"/>
    </location>
</feature>
<evidence type="ECO:0000256" key="3">
    <source>
        <dbReference type="ARBA" id="ARBA00022454"/>
    </source>
</evidence>
<feature type="compositionally biased region" description="Basic and acidic residues" evidence="4">
    <location>
        <begin position="945"/>
        <end position="972"/>
    </location>
</feature>
<feature type="region of interest" description="Disordered" evidence="4">
    <location>
        <begin position="512"/>
        <end position="1161"/>
    </location>
</feature>
<feature type="compositionally biased region" description="Basic and acidic residues" evidence="4">
    <location>
        <begin position="193"/>
        <end position="208"/>
    </location>
</feature>
<feature type="compositionally biased region" description="Basic and acidic residues" evidence="4">
    <location>
        <begin position="707"/>
        <end position="716"/>
    </location>
</feature>
<dbReference type="RefSeq" id="XP_015265020.1">
    <property type="nucleotide sequence ID" value="XM_015409534.1"/>
</dbReference>
<feature type="compositionally biased region" description="Polar residues" evidence="4">
    <location>
        <begin position="2102"/>
        <end position="2115"/>
    </location>
</feature>
<keyword evidence="3" id="KW-0158">Chromosome</keyword>
<dbReference type="InterPro" id="IPR055264">
    <property type="entry name" value="BOD1/SHG1_dom"/>
</dbReference>
<dbReference type="PANTHER" id="PTHR47391:SF1">
    <property type="entry name" value="BIORIENTATION OF CHROMOSOMES IN CELL DIVISION 1 LIKE 1"/>
    <property type="match status" value="1"/>
</dbReference>
<feature type="compositionally biased region" description="Basic and acidic residues" evidence="4">
    <location>
        <begin position="2638"/>
        <end position="2652"/>
    </location>
</feature>
<feature type="compositionally biased region" description="Basic and acidic residues" evidence="4">
    <location>
        <begin position="2800"/>
        <end position="2811"/>
    </location>
</feature>
<comment type="similarity">
    <text evidence="2">Belongs to the BOD1 family.</text>
</comment>
<feature type="compositionally biased region" description="Basic and acidic residues" evidence="4">
    <location>
        <begin position="544"/>
        <end position="562"/>
    </location>
</feature>
<feature type="compositionally biased region" description="Basic and acidic residues" evidence="4">
    <location>
        <begin position="1140"/>
        <end position="1158"/>
    </location>
</feature>
<feature type="compositionally biased region" description="Basic and acidic residues" evidence="4">
    <location>
        <begin position="2552"/>
        <end position="2570"/>
    </location>
</feature>
<feature type="region of interest" description="Disordered" evidence="4">
    <location>
        <begin position="1192"/>
        <end position="1236"/>
    </location>
</feature>
<feature type="region of interest" description="Disordered" evidence="4">
    <location>
        <begin position="166"/>
        <end position="498"/>
    </location>
</feature>
<feature type="compositionally biased region" description="Acidic residues" evidence="4">
    <location>
        <begin position="359"/>
        <end position="387"/>
    </location>
</feature>
<proteinExistence type="inferred from homology"/>
<evidence type="ECO:0000256" key="4">
    <source>
        <dbReference type="SAM" id="MobiDB-lite"/>
    </source>
</evidence>
<feature type="region of interest" description="Disordered" evidence="4">
    <location>
        <begin position="1773"/>
        <end position="1829"/>
    </location>
</feature>
<feature type="compositionally biased region" description="Basic residues" evidence="4">
    <location>
        <begin position="2701"/>
        <end position="2710"/>
    </location>
</feature>
<feature type="compositionally biased region" description="Basic and acidic residues" evidence="4">
    <location>
        <begin position="2668"/>
        <end position="2686"/>
    </location>
</feature>
<feature type="non-terminal residue" evidence="7">
    <location>
        <position position="1"/>
    </location>
</feature>
<evidence type="ECO:0000313" key="7">
    <source>
        <dbReference type="RefSeq" id="XP_015265020.1"/>
    </source>
</evidence>
<feature type="compositionally biased region" description="Basic and acidic residues" evidence="4">
    <location>
        <begin position="744"/>
        <end position="793"/>
    </location>
</feature>
<feature type="compositionally biased region" description="Basic and acidic residues" evidence="4">
    <location>
        <begin position="2732"/>
        <end position="2754"/>
    </location>
</feature>
<feature type="compositionally biased region" description="Polar residues" evidence="4">
    <location>
        <begin position="472"/>
        <end position="486"/>
    </location>
</feature>
<feature type="compositionally biased region" description="Basic and acidic residues" evidence="4">
    <location>
        <begin position="1100"/>
        <end position="1129"/>
    </location>
</feature>
<feature type="compositionally biased region" description="Basic residues" evidence="4">
    <location>
        <begin position="2764"/>
        <end position="2773"/>
    </location>
</feature>
<evidence type="ECO:0000313" key="6">
    <source>
        <dbReference type="Proteomes" id="UP000694871"/>
    </source>
</evidence>
<feature type="compositionally biased region" description="Polar residues" evidence="4">
    <location>
        <begin position="1438"/>
        <end position="1459"/>
    </location>
</feature>
<gene>
    <name evidence="7" type="primary">BOD1L1</name>
</gene>
<name>A0ABM1JU83_GEKJA</name>
<sequence>VSLILNRLKSQGLFDQFRRDCLADVDTKPAYQNLRQRVDNFVSNHLATHTWSPHLNKNQLRNNIRQQVLKSGMLESGIDRIISQVVDPKINHIFRPQVEKAVHEFLATLNHKEETNPSTAQPEEKPDVSLTMQGISVATPSAGVASDAMSILETITSLNQEASAARASTEVMNSRATDRTSRKLSSQQSVDGGIERDRNADDMLDGEKPCNSAEESAEMVTNGEEVNTFSSSEERKTVPKEAPGLINPSKDVVQEGDEQKSRLADRKPESSEKGERKKEKKEKLDKKLDHLKKNDDILKVREEKMVKERETELIKHAAGDKNSSKHKASESTKDILEDSDTEILSDITVSSVHTSDLSSFEEESEEELVLSDSTEEGEIVSDDEEEEHSNIKTKPEAGESSDKKPKSGRHAYVHKPYLYSKYYSDSDDERTVEQRRQSVAKEKEERLLRRRLNREKLEEKRKQKAAEKTKTLRTGNQGKSSQNVEEASSKVLDSKASCASIKDVLKEQRFLEKKVALSRKRRRESRHNDEGGKKKYEQPEEDLKEPQKTNESGEKLSSKEVKANQGKTEMNKLVRRLSELVHSTEESRNDSKVEREHKRKTSACLQLDATQHDPEVKDPKAHSDRSEANPEELQKQKNVLKNEKHIKKEDSEPQNFKSTLKKDARSSKEKNEKERTLSEDKPITKHKYKGDAVHRTGDEVENLSSEKGLKAEESIQKHNQLTKTLSGERKNKHRSERKASATNKEVKNASEPVSKNEESSRKENNRKYKHISTEKSRAEHKSKKSSSDSRPQKESQSTTSKPHSSTTPKRSESYLDDKDRHDAESVNLDSASRQGDGIHKDRRKSKSILEGRLLIKSKSKSHSKQGKGPENELQESCSKQESGQKLEKEKNAEESDLDRHLKSKSESRILEDSSVELEPESGAHVLSSSQKDSGHRVKPQLTEKSSTKEKTKSDKDFSSSRLERKLSAEGHKTKSLKHSSKEMRKREEESKLEDKGVKQVDSHARMQENNQFTDKKASKRLAGENRKGSLSSQNMDMGEEIISGVGGSFPASQNIVWTSSHTHSEQDQEPMEIELEQMLNEPSHQTSQAEEKNSNNSQETKFKNAAKDQTPHNSVDEYNKSGHSKERTSEPSLSSPINSKQKDENPPEKEEDGPRDINVHALKNVEPTEWKASHVIAWCKTSDQVSLTSHKDNEKLESQGVSEGTPALNTIKNVIDPRQESTSPTKSSSREEGNNLAEITNPLISVSVEESFTLGTPCIKDAISDSKREDNVKMEQPDTLALGSNMKGGAINDITIGSKGEAAYLSGEQAAEDNTDIQESIVQGSARSVLTGVTQNNSLNDLGMVGGCVHTGESESAILEKVERDSPGEGSSAREDQHATVCKDKTKEDHSASVVTESSSGSTPKDISEEGGSANAKRVTEDKNETSVVGSSVGGNTSGICHSMETSDATIIGTSTERSPGSLARATSTGESRGEGSSSVNLQREGDAIISCSEEKGKATLICTSIEADEGFHVGTWAQNEQGPHFVSGKDYSECTVTAAEESGVGVTEGLAACESSLTSTKEEDGDECAANYIEESGKQLSNKSSVELEQNLDNIETEEKDDAVTSAGPEGRRMASTSHGTSHFDTATTGINEVEGDGAVTSAGTADRDGSLQGENPDEFQTNASGAGQVKAAEGAVTCTGTARGSVGFAICSVTGTDSQEDSAVTGACARLEASNTVTGTQADKSEDIVYGESAVTSTGITAEDGREAAAACTGLEDSNEGFSVSLGAQENYERATESTEATAETNTTEVSRGSCDDEGFVTSTGAKEDDEEGEDFVTSTGRGNEEIDHASACMGTEDVERTALGVEAAESGSSSICQATGRLGTELGGLTAHAGKGPVDSMTHLGEDTLKSGRANCSIKGIVESSTTSVSLGKENVMAFIAEKEEESASTEKYEFGAISDQSASQPSAVEEKDENATSHLDNRTCEGLILRMEEAIPSASGDDGDEVETISTSVVKVCLSPPHCSSKHVEQTCAENYDKTTNLSGEEFEAPMPSTAIDSCMSQDEAVTPNKVSTSVLEEFEAPMPSATTEDGESQFATRRAVEMTSAIVEMCAIPMPSASSREANKSQAADQSQEERDECTVISTSITEELEVPLSHADLIPPFAHAAVISTSSAEQHLDTSVSPATTQELNPVSETRTEGKLESFTISTSTTEGVLMPAEIEEKGDGTIFCPDAAEEDKAIQPGDTTGQEFGLAVQSTLKSIQGAAVFVEEETNCDTPRQNVASIKPHVQSVALNVANPEVIATVTTRMVEECDSVSNILALEDTPFAFGSTEVDDERNVVCAEEGDHSISSAPEESKDISVVVCEEHQSFSQEEPEIALTGESVASETTEDTKKPETAANTGTSTSVGENLCTTVCLESSASGVPSAEIAMLVQEDVLHNEVTSSPSDIQLEQEREGKKLVIDNINHTPVLKTDLSGKRDLPEGEYLTALLIESENRALAGETDLCTQRNLADVEAKVDDCHEPEAAFQDGAGHRSDNEEIFPIVSEEMELPSDLMAGEECQCKSPIKENKQEVSPPEELHKALEALETTSVTEATEVPSPEEKSLELQVEIPDQEEETRDCPPATGQGDSDSGPVVSQIRGEDAEEGQGLEVKGEAQEAAARDSGKVPEGGVEIQEPSSVAVEEKDNAAGKMEVCGKPDLESNLNPVEVNPQVPVKRKRGRPRKYPLPGQDPKADPRTGNQSSSPKNKEKTPPKVESTPRGDKKGHEADEGEVEVVVVRRRGRKPKRPLIPSLETGTDTPEPDRKRQRLAPAVEEERKEQEEGKESGPQARADSGDDGSGSGGGSEEMHAGATTRAASRLEAQRQQPSKPTTRAASKNQSPGPLSPTNHQTFGGKKRLTQAKSNKTSLLALSKLQPTKRKREDSPSASQKKGHRRTEEMAVKKAKQ</sequence>
<feature type="compositionally biased region" description="Polar residues" evidence="4">
    <location>
        <begin position="1130"/>
        <end position="1139"/>
    </location>
</feature>
<feature type="compositionally biased region" description="Basic residues" evidence="4">
    <location>
        <begin position="516"/>
        <end position="525"/>
    </location>
</feature>